<name>A0A382ULY1_9ZZZZ</name>
<gene>
    <name evidence="2" type="ORF">METZ01_LOCUS388130</name>
</gene>
<evidence type="ECO:0000256" key="1">
    <source>
        <dbReference type="SAM" id="MobiDB-lite"/>
    </source>
</evidence>
<feature type="non-terminal residue" evidence="2">
    <location>
        <position position="87"/>
    </location>
</feature>
<proteinExistence type="predicted"/>
<evidence type="ECO:0000313" key="2">
    <source>
        <dbReference type="EMBL" id="SVD35276.1"/>
    </source>
</evidence>
<feature type="region of interest" description="Disordered" evidence="1">
    <location>
        <begin position="1"/>
        <end position="23"/>
    </location>
</feature>
<sequence>MDGTDSSLIRPKAQAEWVRTRGSESWSPSIKAGMALGFPQLPSATATFLKSPFLFVRSTGLFLKRWRNPAWSNCISSESSGMESSLL</sequence>
<dbReference type="EMBL" id="UINC01145254">
    <property type="protein sequence ID" value="SVD35276.1"/>
    <property type="molecule type" value="Genomic_DNA"/>
</dbReference>
<reference evidence="2" key="1">
    <citation type="submission" date="2018-05" db="EMBL/GenBank/DDBJ databases">
        <authorList>
            <person name="Lanie J.A."/>
            <person name="Ng W.-L."/>
            <person name="Kazmierczak K.M."/>
            <person name="Andrzejewski T.M."/>
            <person name="Davidsen T.M."/>
            <person name="Wayne K.J."/>
            <person name="Tettelin H."/>
            <person name="Glass J.I."/>
            <person name="Rusch D."/>
            <person name="Podicherti R."/>
            <person name="Tsui H.-C.T."/>
            <person name="Winkler M.E."/>
        </authorList>
    </citation>
    <scope>NUCLEOTIDE SEQUENCE</scope>
</reference>
<accession>A0A382ULY1</accession>
<protein>
    <submittedName>
        <fullName evidence="2">Uncharacterized protein</fullName>
    </submittedName>
</protein>
<dbReference type="AlphaFoldDB" id="A0A382ULY1"/>
<organism evidence="2">
    <name type="scientific">marine metagenome</name>
    <dbReference type="NCBI Taxonomy" id="408172"/>
    <lineage>
        <taxon>unclassified sequences</taxon>
        <taxon>metagenomes</taxon>
        <taxon>ecological metagenomes</taxon>
    </lineage>
</organism>